<evidence type="ECO:0000313" key="1">
    <source>
        <dbReference type="EMBL" id="WNR42817.1"/>
    </source>
</evidence>
<proteinExistence type="predicted"/>
<sequence length="644" mass="72731">MEKTYYDIQGQKERADQILGLLVRYHLHDFNAEGQYTGPDEVFGAIRERLWFGYTFLAEGSERARATGNTIIETSNYHHCHFAPKIAIQLIMKYGDRLTAGARQRLISYLEESIDECAIEEMNFVGVNDNFPCMSTYAALLGGKLLSRPDIYAIGVKRLHQLKCMLTRRGFVSEYNSPTYTGIQIETLASLAEHLKDAELRQIALQCEERLWADQLARLHFPTSQVAGPYSRAYTIDSVGHRLHAEIYAVLGDLLPVNPFNTIFASRNADPGYQLHLNMAFEHVTIAATMCTTYHCPEELVQHALNKSYPYEITGTSEFSSSSDDHAAPSDLDPILTADLVEYPAGFGPNTTYMTENYALGTATHEFHNGDQTNSIHLLLRRDPSQEPSLRNARAVYPKYIVNDKKPGQTNEYERMSTSAGNYHLWDEGRKLAFQHKQTAMVLYKPKRFGRLQVTSLKLTVLLPCPYSEPDEIWLGNRKLKDLTGENLEPCPVYVKDGAVYMAFHPLLLTNHGRQAAVRVERVNGYLALSFFNYEGDARDFDPHTFVLTGNGFVVQVSSEDESGGFEAFRERVSQAQIEDKNLSSPHSRRTVLRRTTFQSEGVTLACEYSPISEGIRYMEVNGQALANEKLAITGYDVSRLPFM</sequence>
<name>A0AA96RL68_9BACL</name>
<evidence type="ECO:0000313" key="2">
    <source>
        <dbReference type="Proteomes" id="UP001304650"/>
    </source>
</evidence>
<keyword evidence="2" id="KW-1185">Reference proteome</keyword>
<organism evidence="1 2">
    <name type="scientific">Paenibacillus roseopurpureus</name>
    <dbReference type="NCBI Taxonomy" id="2918901"/>
    <lineage>
        <taxon>Bacteria</taxon>
        <taxon>Bacillati</taxon>
        <taxon>Bacillota</taxon>
        <taxon>Bacilli</taxon>
        <taxon>Bacillales</taxon>
        <taxon>Paenibacillaceae</taxon>
        <taxon>Paenibacillus</taxon>
    </lineage>
</organism>
<protein>
    <submittedName>
        <fullName evidence="1">Uncharacterized protein</fullName>
    </submittedName>
</protein>
<dbReference type="AlphaFoldDB" id="A0AA96RL68"/>
<dbReference type="EMBL" id="CP130319">
    <property type="protein sequence ID" value="WNR42817.1"/>
    <property type="molecule type" value="Genomic_DNA"/>
</dbReference>
<gene>
    <name evidence="1" type="ORF">MJB10_17020</name>
</gene>
<reference evidence="1" key="1">
    <citation type="submission" date="2022-02" db="EMBL/GenBank/DDBJ databases">
        <title>Paenibacillus sp. MBLB1832 Whole Genome Shotgun Sequencing.</title>
        <authorList>
            <person name="Hwang C.Y."/>
            <person name="Cho E.-S."/>
            <person name="Seo M.-J."/>
        </authorList>
    </citation>
    <scope>NUCLEOTIDE SEQUENCE</scope>
    <source>
        <strain evidence="1">MBLB1832</strain>
    </source>
</reference>
<accession>A0AA96RL68</accession>
<dbReference type="RefSeq" id="WP_314796576.1">
    <property type="nucleotide sequence ID" value="NZ_CP130319.1"/>
</dbReference>
<dbReference type="Proteomes" id="UP001304650">
    <property type="component" value="Chromosome"/>
</dbReference>
<dbReference type="KEGG" id="proo:MJB10_17020"/>